<comment type="caution">
    <text evidence="9">The sequence shown here is derived from an EMBL/GenBank/DDBJ whole genome shotgun (WGS) entry which is preliminary data.</text>
</comment>
<keyword evidence="10" id="KW-1185">Reference proteome</keyword>
<dbReference type="PROSITE" id="PS50850">
    <property type="entry name" value="MFS"/>
    <property type="match status" value="1"/>
</dbReference>
<feature type="domain" description="Major facilitator superfamily (MFS) profile" evidence="8">
    <location>
        <begin position="9"/>
        <end position="570"/>
    </location>
</feature>
<evidence type="ECO:0000256" key="3">
    <source>
        <dbReference type="ARBA" id="ARBA00022475"/>
    </source>
</evidence>
<evidence type="ECO:0000256" key="7">
    <source>
        <dbReference type="SAM" id="Phobius"/>
    </source>
</evidence>
<protein>
    <submittedName>
        <fullName evidence="9">MFS transporter</fullName>
    </submittedName>
</protein>
<feature type="transmembrane region" description="Helical" evidence="7">
    <location>
        <begin position="405"/>
        <end position="424"/>
    </location>
</feature>
<keyword evidence="2" id="KW-0813">Transport</keyword>
<dbReference type="PANTHER" id="PTHR42718:SF46">
    <property type="entry name" value="BLR6921 PROTEIN"/>
    <property type="match status" value="1"/>
</dbReference>
<feature type="transmembrane region" description="Helical" evidence="7">
    <location>
        <begin position="547"/>
        <end position="565"/>
    </location>
</feature>
<feature type="transmembrane region" description="Helical" evidence="7">
    <location>
        <begin position="136"/>
        <end position="161"/>
    </location>
</feature>
<keyword evidence="4 7" id="KW-0812">Transmembrane</keyword>
<dbReference type="AlphaFoldDB" id="A0A9W5Y6E2"/>
<accession>A0A9W5Y6E2</accession>
<dbReference type="EMBL" id="BQXY01000011">
    <property type="protein sequence ID" value="GKU27338.1"/>
    <property type="molecule type" value="Genomic_DNA"/>
</dbReference>
<dbReference type="PANTHER" id="PTHR42718">
    <property type="entry name" value="MAJOR FACILITATOR SUPERFAMILY MULTIDRUG TRANSPORTER MFSC"/>
    <property type="match status" value="1"/>
</dbReference>
<dbReference type="GO" id="GO:0005886">
    <property type="term" value="C:plasma membrane"/>
    <property type="evidence" value="ECO:0007669"/>
    <property type="project" value="UniProtKB-SubCell"/>
</dbReference>
<dbReference type="SUPFAM" id="SSF103473">
    <property type="entry name" value="MFS general substrate transporter"/>
    <property type="match status" value="1"/>
</dbReference>
<feature type="transmembrane region" description="Helical" evidence="7">
    <location>
        <begin position="274"/>
        <end position="295"/>
    </location>
</feature>
<dbReference type="Proteomes" id="UP001057868">
    <property type="component" value="Unassembled WGS sequence"/>
</dbReference>
<feature type="transmembrane region" description="Helical" evidence="7">
    <location>
        <begin position="307"/>
        <end position="324"/>
    </location>
</feature>
<dbReference type="InterPro" id="IPR020846">
    <property type="entry name" value="MFS_dom"/>
</dbReference>
<keyword evidence="6 7" id="KW-0472">Membrane</keyword>
<dbReference type="CDD" id="cd17321">
    <property type="entry name" value="MFS_MMR_MDR_like"/>
    <property type="match status" value="1"/>
</dbReference>
<keyword evidence="5 7" id="KW-1133">Transmembrane helix</keyword>
<feature type="transmembrane region" description="Helical" evidence="7">
    <location>
        <begin position="200"/>
        <end position="224"/>
    </location>
</feature>
<reference evidence="9" key="1">
    <citation type="journal article" date="2023" name="Int. J. Syst. Evol. Microbiol.">
        <title>&lt;i&gt;Clostridium folliculivorans&lt;/i&gt; sp. nov., isolated from soil samples of an organic paddy in Japan.</title>
        <authorList>
            <person name="Tazawa J."/>
            <person name="Kobayashi H."/>
            <person name="Tanizawa Y."/>
            <person name="Uchino A."/>
            <person name="Tanaka F."/>
            <person name="Urashima Y."/>
            <person name="Miura S."/>
            <person name="Sakamoto M."/>
            <person name="Ohkuma M."/>
            <person name="Tohno M."/>
        </authorList>
    </citation>
    <scope>NUCLEOTIDE SEQUENCE</scope>
    <source>
        <strain evidence="9">D1-1</strain>
    </source>
</reference>
<feature type="transmembrane region" description="Helical" evidence="7">
    <location>
        <begin position="236"/>
        <end position="253"/>
    </location>
</feature>
<evidence type="ECO:0000259" key="8">
    <source>
        <dbReference type="PROSITE" id="PS50850"/>
    </source>
</evidence>
<evidence type="ECO:0000256" key="2">
    <source>
        <dbReference type="ARBA" id="ARBA00022448"/>
    </source>
</evidence>
<evidence type="ECO:0000256" key="6">
    <source>
        <dbReference type="ARBA" id="ARBA00023136"/>
    </source>
</evidence>
<comment type="subcellular location">
    <subcellularLocation>
        <location evidence="1">Cell membrane</location>
        <topology evidence="1">Multi-pass membrane protein</topology>
    </subcellularLocation>
</comment>
<proteinExistence type="predicted"/>
<name>A0A9W5Y6E2_9CLOT</name>
<evidence type="ECO:0000313" key="9">
    <source>
        <dbReference type="EMBL" id="GKU27338.1"/>
    </source>
</evidence>
<dbReference type="RefSeq" id="WP_261854205.1">
    <property type="nucleotide sequence ID" value="NZ_BQXY01000011.1"/>
</dbReference>
<feature type="transmembrane region" description="Helical" evidence="7">
    <location>
        <begin position="167"/>
        <end position="188"/>
    </location>
</feature>
<dbReference type="Pfam" id="PF07690">
    <property type="entry name" value="MFS_1"/>
    <property type="match status" value="1"/>
</dbReference>
<evidence type="ECO:0000256" key="4">
    <source>
        <dbReference type="ARBA" id="ARBA00022692"/>
    </source>
</evidence>
<feature type="transmembrane region" description="Helical" evidence="7">
    <location>
        <begin position="75"/>
        <end position="97"/>
    </location>
</feature>
<dbReference type="GO" id="GO:0022857">
    <property type="term" value="F:transmembrane transporter activity"/>
    <property type="evidence" value="ECO:0007669"/>
    <property type="project" value="InterPro"/>
</dbReference>
<organism evidence="9 10">
    <name type="scientific">Clostridium folliculivorans</name>
    <dbReference type="NCBI Taxonomy" id="2886038"/>
    <lineage>
        <taxon>Bacteria</taxon>
        <taxon>Bacillati</taxon>
        <taxon>Bacillota</taxon>
        <taxon>Clostridia</taxon>
        <taxon>Eubacteriales</taxon>
        <taxon>Clostridiaceae</taxon>
        <taxon>Clostridium</taxon>
    </lineage>
</organism>
<gene>
    <name evidence="9" type="ORF">CFOLD11_41650</name>
</gene>
<feature type="transmembrane region" description="Helical" evidence="7">
    <location>
        <begin position="336"/>
        <end position="356"/>
    </location>
</feature>
<feature type="transmembrane region" description="Helical" evidence="7">
    <location>
        <begin position="362"/>
        <end position="384"/>
    </location>
</feature>
<dbReference type="Gene3D" id="1.20.1250.20">
    <property type="entry name" value="MFS general substrate transporter like domains"/>
    <property type="match status" value="2"/>
</dbReference>
<evidence type="ECO:0000313" key="10">
    <source>
        <dbReference type="Proteomes" id="UP001057868"/>
    </source>
</evidence>
<dbReference type="InterPro" id="IPR036259">
    <property type="entry name" value="MFS_trans_sf"/>
</dbReference>
<feature type="transmembrane region" description="Helical" evidence="7">
    <location>
        <begin position="45"/>
        <end position="63"/>
    </location>
</feature>
<evidence type="ECO:0000256" key="5">
    <source>
        <dbReference type="ARBA" id="ARBA00022989"/>
    </source>
</evidence>
<evidence type="ECO:0000256" key="1">
    <source>
        <dbReference type="ARBA" id="ARBA00004651"/>
    </source>
</evidence>
<dbReference type="InterPro" id="IPR011701">
    <property type="entry name" value="MFS"/>
</dbReference>
<sequence>MKKNNRTILLIIFLLGIFIGALDTGIVSPARTVIASQLSISSSSSVWIVTIYTLAYAVSMPIAGKFSDRYGKKRVFTLSIALFGIGSLLCGVSNYAGSFSFLLTARVIQALGGGGIMPVATAYIGESFPIEKKGSALGLVGAIYGISTTLGPTVGSALLNLVGNSNWGVLFLINVPICIGVIITALIVKDEGVLKEPKKLDVLGSIVVTILILALMYALTNLQFHDFRNSIASTKVWPYLLIFIVLLPIFIVVEKKSLDPILNLKYFTNKEIALTLLISFITGAGMMGIVFVPQFGENALKLKTGSGGYLVTLMAIFSGVSAPLGGKLVDKYSPKLVLSMGFASTLIGSSTLAFIVAKNPSFISLLIGLAFIGLGMGFCMGTPLNYLMQTNVDPSETASAQSTLSLIRSIGVAISPNILIGFISEAGKNISPKLMAILPKVTIPGSNAAVSMTQGGSSSISSDQLAALQNADVTTITDVLKQFSSSMIDKFSPMLKQQLQNSKLPKGVTADTLVAQWKSDYLSQIDTLRSSIENVFQSTLNEGFSKLFLGAAVIALLGLIFTLLLSKKNKPAATHQEF</sequence>
<keyword evidence="3" id="KW-1003">Cell membrane</keyword>